<evidence type="ECO:0000313" key="6">
    <source>
        <dbReference type="EMBL" id="GAH65541.1"/>
    </source>
</evidence>
<dbReference type="InterPro" id="IPR042128">
    <property type="entry name" value="NuoE_dom"/>
</dbReference>
<dbReference type="InterPro" id="IPR011538">
    <property type="entry name" value="Nuo51_FMN-bd"/>
</dbReference>
<dbReference type="Pfam" id="PF01257">
    <property type="entry name" value="2Fe-2S_thioredx"/>
    <property type="match status" value="1"/>
</dbReference>
<sequence>LLSPNPKGKYVIKICSSTPCYMAGSENLLKYFKDKLKIQEGETTAEGLFTLEMTSCLGICAVAPAMMVNNKVYGDLTPKKLDQIIEKCQTGEIETEKLISLGANILDKEEKIVLQNCGIINPESIEDYKKKGGYAALSKAIIEMTPQEIIKEVKDSKLVGRGGAAFPTGLKWEFTFKAADKPKYIVCNADEGEPGTFKDRLILEGDPYRIIEAMAIAGYAVGAEYGYIYIRGEYGLSIKRINLAINKAKENNFLGKNILGTNFSFDIEIRERS</sequence>
<evidence type="ECO:0000259" key="5">
    <source>
        <dbReference type="Pfam" id="PF01512"/>
    </source>
</evidence>
<name>X1H5V9_9ZZZZ</name>
<organism evidence="6">
    <name type="scientific">marine sediment metagenome</name>
    <dbReference type="NCBI Taxonomy" id="412755"/>
    <lineage>
        <taxon>unclassified sequences</taxon>
        <taxon>metagenomes</taxon>
        <taxon>ecological metagenomes</taxon>
    </lineage>
</organism>
<dbReference type="SUPFAM" id="SSF52833">
    <property type="entry name" value="Thioredoxin-like"/>
    <property type="match status" value="1"/>
</dbReference>
<evidence type="ECO:0000256" key="2">
    <source>
        <dbReference type="ARBA" id="ARBA00022723"/>
    </source>
</evidence>
<evidence type="ECO:0000256" key="3">
    <source>
        <dbReference type="ARBA" id="ARBA00023004"/>
    </source>
</evidence>
<reference evidence="6" key="1">
    <citation type="journal article" date="2014" name="Front. Microbiol.">
        <title>High frequency of phylogenetically diverse reductive dehalogenase-homologous genes in deep subseafloor sedimentary metagenomes.</title>
        <authorList>
            <person name="Kawai M."/>
            <person name="Futagami T."/>
            <person name="Toyoda A."/>
            <person name="Takaki Y."/>
            <person name="Nishi S."/>
            <person name="Hori S."/>
            <person name="Arai W."/>
            <person name="Tsubouchi T."/>
            <person name="Morono Y."/>
            <person name="Uchiyama I."/>
            <person name="Ito T."/>
            <person name="Fujiyama A."/>
            <person name="Inagaki F."/>
            <person name="Takami H."/>
        </authorList>
    </citation>
    <scope>NUCLEOTIDE SEQUENCE</scope>
    <source>
        <strain evidence="6">Expedition CK06-06</strain>
    </source>
</reference>
<dbReference type="Gene3D" id="3.40.50.11540">
    <property type="entry name" value="NADH-ubiquinone oxidoreductase 51kDa subunit"/>
    <property type="match status" value="1"/>
</dbReference>
<comment type="caution">
    <text evidence="6">The sequence shown here is derived from an EMBL/GenBank/DDBJ whole genome shotgun (WGS) entry which is preliminary data.</text>
</comment>
<dbReference type="Gene3D" id="3.40.30.10">
    <property type="entry name" value="Glutaredoxin"/>
    <property type="match status" value="1"/>
</dbReference>
<feature type="domain" description="NADH-ubiquinone oxidoreductase 51kDa subunit FMN-binding" evidence="5">
    <location>
        <begin position="153"/>
        <end position="268"/>
    </location>
</feature>
<dbReference type="Gene3D" id="6.10.250.1450">
    <property type="match status" value="1"/>
</dbReference>
<protein>
    <recommendedName>
        <fullName evidence="5">NADH-ubiquinone oxidoreductase 51kDa subunit FMN-binding domain-containing protein</fullName>
    </recommendedName>
</protein>
<keyword evidence="3" id="KW-0408">Iron</keyword>
<dbReference type="CDD" id="cd03064">
    <property type="entry name" value="TRX_Fd_NuoE"/>
    <property type="match status" value="1"/>
</dbReference>
<dbReference type="InterPro" id="IPR036249">
    <property type="entry name" value="Thioredoxin-like_sf"/>
</dbReference>
<dbReference type="GO" id="GO:0051539">
    <property type="term" value="F:4 iron, 4 sulfur cluster binding"/>
    <property type="evidence" value="ECO:0007669"/>
    <property type="project" value="UniProtKB-KW"/>
</dbReference>
<feature type="non-terminal residue" evidence="6">
    <location>
        <position position="1"/>
    </location>
</feature>
<evidence type="ECO:0000256" key="4">
    <source>
        <dbReference type="ARBA" id="ARBA00023014"/>
    </source>
</evidence>
<accession>X1H5V9</accession>
<evidence type="ECO:0000256" key="1">
    <source>
        <dbReference type="ARBA" id="ARBA00022485"/>
    </source>
</evidence>
<dbReference type="Pfam" id="PF01512">
    <property type="entry name" value="Complex1_51K"/>
    <property type="match status" value="1"/>
</dbReference>
<keyword evidence="1" id="KW-0004">4Fe-4S</keyword>
<dbReference type="AlphaFoldDB" id="X1H5V9"/>
<proteinExistence type="predicted"/>
<dbReference type="PANTHER" id="PTHR43578:SF3">
    <property type="entry name" value="NADH-QUINONE OXIDOREDUCTASE SUBUNIT F"/>
    <property type="match status" value="1"/>
</dbReference>
<dbReference type="EMBL" id="BARU01025363">
    <property type="protein sequence ID" value="GAH65541.1"/>
    <property type="molecule type" value="Genomic_DNA"/>
</dbReference>
<dbReference type="PANTHER" id="PTHR43578">
    <property type="entry name" value="NADH-QUINONE OXIDOREDUCTASE SUBUNIT F"/>
    <property type="match status" value="1"/>
</dbReference>
<dbReference type="InterPro" id="IPR037225">
    <property type="entry name" value="Nuo51_FMN-bd_sf"/>
</dbReference>
<keyword evidence="4" id="KW-0411">Iron-sulfur</keyword>
<feature type="non-terminal residue" evidence="6">
    <location>
        <position position="273"/>
    </location>
</feature>
<dbReference type="GO" id="GO:0046872">
    <property type="term" value="F:metal ion binding"/>
    <property type="evidence" value="ECO:0007669"/>
    <property type="project" value="UniProtKB-KW"/>
</dbReference>
<keyword evidence="2" id="KW-0479">Metal-binding</keyword>
<gene>
    <name evidence="6" type="ORF">S03H2_40874</name>
</gene>
<dbReference type="SUPFAM" id="SSF142019">
    <property type="entry name" value="Nqo1 FMN-binding domain-like"/>
    <property type="match status" value="1"/>
</dbReference>